<sequence length="284" mass="31828">MWKIKKSLALIMTAIIVVCTFPGCGDDGGTNIEYTAPDIPPMSSFLMDFSDFAQGRLTAPLPGDMGLDASLPRQNWTWAASNVLVWNTLITFGFAIPVAAFLESFNHEATRQPNGSWLWDYNFTVGVIHLAELYGKIEDDDVVWEMYISREGEGGYTDFLWFSGRSALDGSQGTWTLYQDPDSPTEMIGITWHRDAEAGTADIRYTNIVPGGPEYGGYIHYGVTGGDPYDAFYDIYNKGKENHTNIEWNIDDKYGRVKDPAHFLDQDWYCWNGALDDTLCAVSK</sequence>
<feature type="chain" id="PRO_5045455429" description="Lipoprotein" evidence="1">
    <location>
        <begin position="26"/>
        <end position="284"/>
    </location>
</feature>
<evidence type="ECO:0000256" key="1">
    <source>
        <dbReference type="SAM" id="SignalP"/>
    </source>
</evidence>
<name>A0ABV6YNY0_UNCEI</name>
<evidence type="ECO:0000313" key="3">
    <source>
        <dbReference type="Proteomes" id="UP001594288"/>
    </source>
</evidence>
<accession>A0ABV6YNY0</accession>
<reference evidence="2 3" key="1">
    <citation type="submission" date="2024-09" db="EMBL/GenBank/DDBJ databases">
        <authorList>
            <person name="D'Angelo T."/>
        </authorList>
    </citation>
    <scope>NUCLEOTIDE SEQUENCE [LARGE SCALE GENOMIC DNA]</scope>
    <source>
        <strain evidence="2">SAG AM-311-F02</strain>
    </source>
</reference>
<dbReference type="EMBL" id="JBHPEI010000028">
    <property type="protein sequence ID" value="MFC1799764.1"/>
    <property type="molecule type" value="Genomic_DNA"/>
</dbReference>
<dbReference type="Proteomes" id="UP001594288">
    <property type="component" value="Unassembled WGS sequence"/>
</dbReference>
<keyword evidence="3" id="KW-1185">Reference proteome</keyword>
<proteinExistence type="predicted"/>
<protein>
    <recommendedName>
        <fullName evidence="4">Lipoprotein</fullName>
    </recommendedName>
</protein>
<keyword evidence="1" id="KW-0732">Signal</keyword>
<evidence type="ECO:0000313" key="2">
    <source>
        <dbReference type="EMBL" id="MFC1799764.1"/>
    </source>
</evidence>
<gene>
    <name evidence="2" type="ORF">ACFL2Z_02500</name>
</gene>
<feature type="signal peptide" evidence="1">
    <location>
        <begin position="1"/>
        <end position="25"/>
    </location>
</feature>
<organism evidence="2 3">
    <name type="scientific">Eiseniibacteriota bacterium</name>
    <dbReference type="NCBI Taxonomy" id="2212470"/>
    <lineage>
        <taxon>Bacteria</taxon>
        <taxon>Candidatus Eiseniibacteriota</taxon>
    </lineage>
</organism>
<comment type="caution">
    <text evidence="2">The sequence shown here is derived from an EMBL/GenBank/DDBJ whole genome shotgun (WGS) entry which is preliminary data.</text>
</comment>
<evidence type="ECO:0008006" key="4">
    <source>
        <dbReference type="Google" id="ProtNLM"/>
    </source>
</evidence>